<protein>
    <submittedName>
        <fullName evidence="2">Uncharacterized protein</fullName>
    </submittedName>
</protein>
<comment type="caution">
    <text evidence="2">The sequence shown here is derived from an EMBL/GenBank/DDBJ whole genome shotgun (WGS) entry which is preliminary data.</text>
</comment>
<dbReference type="OrthoDB" id="5092412at2759"/>
<evidence type="ECO:0000313" key="3">
    <source>
        <dbReference type="Proteomes" id="UP000622797"/>
    </source>
</evidence>
<gene>
    <name evidence="2" type="ORF">FSARC_8183</name>
</gene>
<name>A0A8H4TTE2_9HYPO</name>
<feature type="compositionally biased region" description="Basic residues" evidence="1">
    <location>
        <begin position="136"/>
        <end position="150"/>
    </location>
</feature>
<feature type="region of interest" description="Disordered" evidence="1">
    <location>
        <begin position="1"/>
        <end position="47"/>
    </location>
</feature>
<organism evidence="2 3">
    <name type="scientific">Fusarium sarcochroum</name>
    <dbReference type="NCBI Taxonomy" id="1208366"/>
    <lineage>
        <taxon>Eukaryota</taxon>
        <taxon>Fungi</taxon>
        <taxon>Dikarya</taxon>
        <taxon>Ascomycota</taxon>
        <taxon>Pezizomycotina</taxon>
        <taxon>Sordariomycetes</taxon>
        <taxon>Hypocreomycetidae</taxon>
        <taxon>Hypocreales</taxon>
        <taxon>Nectriaceae</taxon>
        <taxon>Fusarium</taxon>
        <taxon>Fusarium lateritium species complex</taxon>
    </lineage>
</organism>
<evidence type="ECO:0000256" key="1">
    <source>
        <dbReference type="SAM" id="MobiDB-lite"/>
    </source>
</evidence>
<proteinExistence type="predicted"/>
<evidence type="ECO:0000313" key="2">
    <source>
        <dbReference type="EMBL" id="KAF4963823.1"/>
    </source>
</evidence>
<dbReference type="AlphaFoldDB" id="A0A8H4TTE2"/>
<sequence>MSDTSSTYSGDSIDSTTAQVNFKHREEPQVWEQRVGTPPQETPSSPRTAFAERLWMRWHETECLDLANCIHSFDAVYTDSPMNYPGQRPFRSSTSGSDYTLWGSKATNSSRTSTTRQAFEFDQGTDSAPPGGNHLVARRNRRPGAARLRRTWSDSGHRNVAPSIRSPPYTA</sequence>
<reference evidence="2" key="2">
    <citation type="submission" date="2020-05" db="EMBL/GenBank/DDBJ databases">
        <authorList>
            <person name="Kim H.-S."/>
            <person name="Proctor R.H."/>
            <person name="Brown D.W."/>
        </authorList>
    </citation>
    <scope>NUCLEOTIDE SEQUENCE</scope>
    <source>
        <strain evidence="2">NRRL 20472</strain>
    </source>
</reference>
<feature type="region of interest" description="Disordered" evidence="1">
    <location>
        <begin position="121"/>
        <end position="171"/>
    </location>
</feature>
<dbReference type="Proteomes" id="UP000622797">
    <property type="component" value="Unassembled WGS sequence"/>
</dbReference>
<feature type="compositionally biased region" description="Polar residues" evidence="1">
    <location>
        <begin position="1"/>
        <end position="20"/>
    </location>
</feature>
<dbReference type="EMBL" id="JABEXW010000448">
    <property type="protein sequence ID" value="KAF4963823.1"/>
    <property type="molecule type" value="Genomic_DNA"/>
</dbReference>
<accession>A0A8H4TTE2</accession>
<keyword evidence="3" id="KW-1185">Reference proteome</keyword>
<reference evidence="2" key="1">
    <citation type="journal article" date="2020" name="BMC Genomics">
        <title>Correction to: Identification and distribution of gene clusters required for synthesis of sphingolipid metabolism inhibitors in diverse species of the filamentous fungus Fusarium.</title>
        <authorList>
            <person name="Kim H.S."/>
            <person name="Lohmar J.M."/>
            <person name="Busman M."/>
            <person name="Brown D.W."/>
            <person name="Naumann T.A."/>
            <person name="Divon H.H."/>
            <person name="Lysoe E."/>
            <person name="Uhlig S."/>
            <person name="Proctor R.H."/>
        </authorList>
    </citation>
    <scope>NUCLEOTIDE SEQUENCE</scope>
    <source>
        <strain evidence="2">NRRL 20472</strain>
    </source>
</reference>